<proteinExistence type="predicted"/>
<dbReference type="EMBL" id="JACHIO010000003">
    <property type="protein sequence ID" value="MBB5062422.1"/>
    <property type="molecule type" value="Genomic_DNA"/>
</dbReference>
<organism evidence="3 4">
    <name type="scientific">Granulicella mallensis</name>
    <dbReference type="NCBI Taxonomy" id="940614"/>
    <lineage>
        <taxon>Bacteria</taxon>
        <taxon>Pseudomonadati</taxon>
        <taxon>Acidobacteriota</taxon>
        <taxon>Terriglobia</taxon>
        <taxon>Terriglobales</taxon>
        <taxon>Acidobacteriaceae</taxon>
        <taxon>Granulicella</taxon>
    </lineage>
</organism>
<reference evidence="3 4" key="1">
    <citation type="submission" date="2020-08" db="EMBL/GenBank/DDBJ databases">
        <title>Genomic Encyclopedia of Type Strains, Phase IV (KMG-V): Genome sequencing to study the core and pangenomes of soil and plant-associated prokaryotes.</title>
        <authorList>
            <person name="Whitman W."/>
        </authorList>
    </citation>
    <scope>NUCLEOTIDE SEQUENCE [LARGE SCALE GENOMIC DNA]</scope>
    <source>
        <strain evidence="3 4">X5P3</strain>
    </source>
</reference>
<feature type="domain" description="Glycosyltransferase subfamily 4-like N-terminal" evidence="2">
    <location>
        <begin position="14"/>
        <end position="184"/>
    </location>
</feature>
<dbReference type="PANTHER" id="PTHR12526:SF636">
    <property type="entry name" value="BLL3647 PROTEIN"/>
    <property type="match status" value="1"/>
</dbReference>
<evidence type="ECO:0000313" key="3">
    <source>
        <dbReference type="EMBL" id="MBB5062422.1"/>
    </source>
</evidence>
<dbReference type="Gene3D" id="3.40.50.2000">
    <property type="entry name" value="Glycogen Phosphorylase B"/>
    <property type="match status" value="2"/>
</dbReference>
<dbReference type="Proteomes" id="UP000584867">
    <property type="component" value="Unassembled WGS sequence"/>
</dbReference>
<dbReference type="PANTHER" id="PTHR12526">
    <property type="entry name" value="GLYCOSYLTRANSFERASE"/>
    <property type="match status" value="1"/>
</dbReference>
<comment type="caution">
    <text evidence="3">The sequence shown here is derived from an EMBL/GenBank/DDBJ whole genome shotgun (WGS) entry which is preliminary data.</text>
</comment>
<protein>
    <submittedName>
        <fullName evidence="3">Glycosyltransferase involved in cell wall biosynthesis</fullName>
    </submittedName>
</protein>
<dbReference type="SUPFAM" id="SSF53756">
    <property type="entry name" value="UDP-Glycosyltransferase/glycogen phosphorylase"/>
    <property type="match status" value="1"/>
</dbReference>
<keyword evidence="3" id="KW-0808">Transferase</keyword>
<evidence type="ECO:0000259" key="1">
    <source>
        <dbReference type="Pfam" id="PF00534"/>
    </source>
</evidence>
<gene>
    <name evidence="3" type="ORF">HDF15_000752</name>
</gene>
<evidence type="ECO:0000259" key="2">
    <source>
        <dbReference type="Pfam" id="PF13439"/>
    </source>
</evidence>
<dbReference type="GO" id="GO:0016757">
    <property type="term" value="F:glycosyltransferase activity"/>
    <property type="evidence" value="ECO:0007669"/>
    <property type="project" value="InterPro"/>
</dbReference>
<sequence>MRIALVTHKVDFQDGQGRVNYEIAKAALDRGHSVTVIAEYCSSEIANHPRGRFICAREIPIPTQLLRNIYFAEKSARWLRHHRDEFDIIQANGFVTWEPADIVAVHFVHSAWLRNPFFPFHWSSFSPYAYYQRLITIINGHYEKKAFRSADKLIAVSRFTAGEVAEYGISQEKIVVVHNGVDVEEFHPGSAVRSEFGLSEEIPLALFVGDIKTTRKNLETVLKAMQSVPELHLVVAGKVEGSPYPAIAAELNVSDRVHFIGKTSKIASLMRSVDFFVFPSRYEAHPLVLLEALASGLPVVVSGNFGAADYIHAGGKVFDDPNDASALAAIMEELVRFPEKRKSMGAAAREQALNMQWSQTAAGYLDVYEELLEKRRQAASAGHLSMDDAANSQEKK</sequence>
<dbReference type="CDD" id="cd03801">
    <property type="entry name" value="GT4_PimA-like"/>
    <property type="match status" value="1"/>
</dbReference>
<dbReference type="InterPro" id="IPR028098">
    <property type="entry name" value="Glyco_trans_4-like_N"/>
</dbReference>
<name>A0A7W7ZM22_9BACT</name>
<accession>A0A7W7ZM22</accession>
<dbReference type="InterPro" id="IPR001296">
    <property type="entry name" value="Glyco_trans_1"/>
</dbReference>
<dbReference type="RefSeq" id="WP_184252907.1">
    <property type="nucleotide sequence ID" value="NZ_JACHIO010000003.1"/>
</dbReference>
<dbReference type="Pfam" id="PF00534">
    <property type="entry name" value="Glycos_transf_1"/>
    <property type="match status" value="1"/>
</dbReference>
<evidence type="ECO:0000313" key="4">
    <source>
        <dbReference type="Proteomes" id="UP000584867"/>
    </source>
</evidence>
<dbReference type="AlphaFoldDB" id="A0A7W7ZM22"/>
<feature type="domain" description="Glycosyl transferase family 1" evidence="1">
    <location>
        <begin position="194"/>
        <end position="350"/>
    </location>
</feature>
<dbReference type="Pfam" id="PF13439">
    <property type="entry name" value="Glyco_transf_4"/>
    <property type="match status" value="1"/>
</dbReference>